<dbReference type="SUPFAM" id="SSF52833">
    <property type="entry name" value="Thioredoxin-like"/>
    <property type="match status" value="1"/>
</dbReference>
<dbReference type="KEGG" id="nnu:104589677"/>
<dbReference type="FunCoup" id="A0A1U7ZEF6">
    <property type="interactions" value="1351"/>
</dbReference>
<organism evidence="4 5">
    <name type="scientific">Nelumbo nucifera</name>
    <name type="common">Sacred lotus</name>
    <dbReference type="NCBI Taxonomy" id="4432"/>
    <lineage>
        <taxon>Eukaryota</taxon>
        <taxon>Viridiplantae</taxon>
        <taxon>Streptophyta</taxon>
        <taxon>Embryophyta</taxon>
        <taxon>Tracheophyta</taxon>
        <taxon>Spermatophyta</taxon>
        <taxon>Magnoliopsida</taxon>
        <taxon>Proteales</taxon>
        <taxon>Nelumbonaceae</taxon>
        <taxon>Nelumbo</taxon>
    </lineage>
</organism>
<dbReference type="OMA" id="TTKIGFC"/>
<proteinExistence type="inferred from homology"/>
<reference evidence="5" key="1">
    <citation type="submission" date="2025-08" db="UniProtKB">
        <authorList>
            <consortium name="RefSeq"/>
        </authorList>
    </citation>
    <scope>IDENTIFICATION</scope>
</reference>
<dbReference type="CDD" id="cd02947">
    <property type="entry name" value="TRX_family"/>
    <property type="match status" value="1"/>
</dbReference>
<dbReference type="InParanoid" id="A0A1U7ZEF6"/>
<dbReference type="eggNOG" id="KOG0907">
    <property type="taxonomic scope" value="Eukaryota"/>
</dbReference>
<evidence type="ECO:0000256" key="2">
    <source>
        <dbReference type="ARBA" id="ARBA00038337"/>
    </source>
</evidence>
<protein>
    <submittedName>
        <fullName evidence="5">Thioredoxin F-type, chloroplastic-like</fullName>
    </submittedName>
</protein>
<dbReference type="AlphaFoldDB" id="A0A1U7ZEF6"/>
<dbReference type="PROSITE" id="PS51352">
    <property type="entry name" value="THIOREDOXIN_2"/>
    <property type="match status" value="1"/>
</dbReference>
<dbReference type="InterPro" id="IPR017937">
    <property type="entry name" value="Thioredoxin_CS"/>
</dbReference>
<dbReference type="InterPro" id="IPR013766">
    <property type="entry name" value="Thioredoxin_domain"/>
</dbReference>
<comment type="similarity">
    <text evidence="2">Belongs to the thioredoxin family. Plant F-type subfamily.</text>
</comment>
<dbReference type="Pfam" id="PF00085">
    <property type="entry name" value="Thioredoxin"/>
    <property type="match status" value="1"/>
</dbReference>
<evidence type="ECO:0000259" key="3">
    <source>
        <dbReference type="PROSITE" id="PS51352"/>
    </source>
</evidence>
<accession>A0A1U7ZEF6</accession>
<keyword evidence="4" id="KW-1185">Reference proteome</keyword>
<dbReference type="STRING" id="4432.A0A1U7ZEF6"/>
<name>A0A1U7ZEF6_NELNU</name>
<dbReference type="InterPro" id="IPR036249">
    <property type="entry name" value="Thioredoxin-like_sf"/>
</dbReference>
<evidence type="ECO:0000313" key="4">
    <source>
        <dbReference type="Proteomes" id="UP000189703"/>
    </source>
</evidence>
<evidence type="ECO:0000313" key="5">
    <source>
        <dbReference type="RefSeq" id="XP_010246376.1"/>
    </source>
</evidence>
<dbReference type="GeneID" id="104589677"/>
<dbReference type="PRINTS" id="PR00421">
    <property type="entry name" value="THIOREDOXIN"/>
</dbReference>
<dbReference type="PROSITE" id="PS00194">
    <property type="entry name" value="THIOREDOXIN_1"/>
    <property type="match status" value="1"/>
</dbReference>
<dbReference type="PANTHER" id="PTHR46115">
    <property type="entry name" value="THIOREDOXIN-LIKE PROTEIN 1"/>
    <property type="match status" value="1"/>
</dbReference>
<dbReference type="Proteomes" id="UP000189703">
    <property type="component" value="Unplaced"/>
</dbReference>
<feature type="domain" description="Thioredoxin" evidence="3">
    <location>
        <begin position="52"/>
        <end position="178"/>
    </location>
</feature>
<dbReference type="OrthoDB" id="10263751at2759"/>
<gene>
    <name evidence="5" type="primary">LOC104589677</name>
</gene>
<dbReference type="RefSeq" id="XP_010246376.1">
    <property type="nucleotide sequence ID" value="XM_010248074.2"/>
</dbReference>
<evidence type="ECO:0000256" key="1">
    <source>
        <dbReference type="ARBA" id="ARBA00023157"/>
    </source>
</evidence>
<dbReference type="SMR" id="A0A1U7ZEF6"/>
<dbReference type="Gene3D" id="3.40.30.10">
    <property type="entry name" value="Glutaredoxin"/>
    <property type="match status" value="1"/>
</dbReference>
<sequence length="179" mass="19753">MALQVSFWPPSLRSPTMPSWSLGRPALVPDHLRCVGDRSSGMTRGLAKNYDKRKGIRISVRSSLDIAGPVVGQVTEVDKDSFWPLVKAAGDKVVVLDMYTQWCGPCKVIAPKFQELSEKHLDVVFMKLDCNQENRPLAKELGIRVVPTFKILKDGKVIKEVTGAKFDDLVAAIESAKSS</sequence>
<keyword evidence="1" id="KW-1015">Disulfide bond</keyword>